<protein>
    <submittedName>
        <fullName evidence="1">Uncharacterized protein</fullName>
    </submittedName>
</protein>
<proteinExistence type="predicted"/>
<dbReference type="AlphaFoldDB" id="A0A9P6JMI3"/>
<evidence type="ECO:0000313" key="1">
    <source>
        <dbReference type="EMBL" id="KAF9525873.1"/>
    </source>
</evidence>
<dbReference type="OrthoDB" id="2681316at2759"/>
<dbReference type="EMBL" id="MU157878">
    <property type="protein sequence ID" value="KAF9525873.1"/>
    <property type="molecule type" value="Genomic_DNA"/>
</dbReference>
<dbReference type="Proteomes" id="UP000807306">
    <property type="component" value="Unassembled WGS sequence"/>
</dbReference>
<name>A0A9P6JMI3_9AGAR</name>
<comment type="caution">
    <text evidence="1">The sequence shown here is derived from an EMBL/GenBank/DDBJ whole genome shotgun (WGS) entry which is preliminary data.</text>
</comment>
<organism evidence="1 2">
    <name type="scientific">Crepidotus variabilis</name>
    <dbReference type="NCBI Taxonomy" id="179855"/>
    <lineage>
        <taxon>Eukaryota</taxon>
        <taxon>Fungi</taxon>
        <taxon>Dikarya</taxon>
        <taxon>Basidiomycota</taxon>
        <taxon>Agaricomycotina</taxon>
        <taxon>Agaricomycetes</taxon>
        <taxon>Agaricomycetidae</taxon>
        <taxon>Agaricales</taxon>
        <taxon>Agaricineae</taxon>
        <taxon>Crepidotaceae</taxon>
        <taxon>Crepidotus</taxon>
    </lineage>
</organism>
<sequence>MGARNVVFNGDINVHINHGLGGILLVDAAGREYPVSMEFAKSYEIFLKIVGPLLSGNAIEARIQRKFVAAGQFDLCIDHGPLVLPITGQRDWDIVESGVKIVLSVVLPQLRQDACYQCPRCDTWNTLFQELSTVSIDCAGCYGRFQISELDANCSIANELRFLSGLADNDLKMLRNFHLKRYVPSPTSLPDFPETPIISFVMDQSTNEAVVDSNSPSTHYSELNLGYSIDAPLTPHGIETVDEILAPDALAEFNEIATPCTPPLDGQFLGFSFRRFPHARSSLSSPSNSFSSFSSDKDSDNLIPELMLTDSTFDHFDNCAQAWVEDQDIIATSAILNWDNPFDENSFRPRPAYIRPTAKICDNISHKRRSNWMATKLKIKPLHNKKRVLKLRGLRKWRKENNGIRLWRFDHKTETGLSNLLP</sequence>
<reference evidence="1" key="1">
    <citation type="submission" date="2020-11" db="EMBL/GenBank/DDBJ databases">
        <authorList>
            <consortium name="DOE Joint Genome Institute"/>
            <person name="Ahrendt S."/>
            <person name="Riley R."/>
            <person name="Andreopoulos W."/>
            <person name="Labutti K."/>
            <person name="Pangilinan J."/>
            <person name="Ruiz-Duenas F.J."/>
            <person name="Barrasa J.M."/>
            <person name="Sanchez-Garcia M."/>
            <person name="Camarero S."/>
            <person name="Miyauchi S."/>
            <person name="Serrano A."/>
            <person name="Linde D."/>
            <person name="Babiker R."/>
            <person name="Drula E."/>
            <person name="Ayuso-Fernandez I."/>
            <person name="Pacheco R."/>
            <person name="Padilla G."/>
            <person name="Ferreira P."/>
            <person name="Barriuso J."/>
            <person name="Kellner H."/>
            <person name="Castanera R."/>
            <person name="Alfaro M."/>
            <person name="Ramirez L."/>
            <person name="Pisabarro A.G."/>
            <person name="Kuo A."/>
            <person name="Tritt A."/>
            <person name="Lipzen A."/>
            <person name="He G."/>
            <person name="Yan M."/>
            <person name="Ng V."/>
            <person name="Cullen D."/>
            <person name="Martin F."/>
            <person name="Rosso M.-N."/>
            <person name="Henrissat B."/>
            <person name="Hibbett D."/>
            <person name="Martinez A.T."/>
            <person name="Grigoriev I.V."/>
        </authorList>
    </citation>
    <scope>NUCLEOTIDE SEQUENCE</scope>
    <source>
        <strain evidence="1">CBS 506.95</strain>
    </source>
</reference>
<evidence type="ECO:0000313" key="2">
    <source>
        <dbReference type="Proteomes" id="UP000807306"/>
    </source>
</evidence>
<gene>
    <name evidence="1" type="ORF">CPB83DRAFT_858771</name>
</gene>
<accession>A0A9P6JMI3</accession>
<keyword evidence="2" id="KW-1185">Reference proteome</keyword>